<feature type="chain" id="PRO_5004271547" description="SH3b domain-containing protein" evidence="1">
    <location>
        <begin position="30"/>
        <end position="156"/>
    </location>
</feature>
<dbReference type="SMART" id="SM00287">
    <property type="entry name" value="SH3b"/>
    <property type="match status" value="2"/>
</dbReference>
<dbReference type="PANTHER" id="PTHR34408:SF1">
    <property type="entry name" value="GLYCOSYL HYDROLASE FAMILY 19 DOMAIN-CONTAINING PROTEIN HI_1415"/>
    <property type="match status" value="1"/>
</dbReference>
<dbReference type="STRING" id="177439.DP2276"/>
<keyword evidence="4" id="KW-1185">Reference proteome</keyword>
<dbReference type="RefSeq" id="WP_011189517.1">
    <property type="nucleotide sequence ID" value="NC_006138.1"/>
</dbReference>
<dbReference type="InterPro" id="IPR052354">
    <property type="entry name" value="Cell_Wall_Dynamics_Protein"/>
</dbReference>
<name>Q6AKX0_DESPS</name>
<dbReference type="Pfam" id="PF06347">
    <property type="entry name" value="SH3_4"/>
    <property type="match status" value="2"/>
</dbReference>
<evidence type="ECO:0000313" key="4">
    <source>
        <dbReference type="Proteomes" id="UP000000602"/>
    </source>
</evidence>
<dbReference type="HOGENOM" id="CLU_086360_3_1_7"/>
<dbReference type="AlphaFoldDB" id="Q6AKX0"/>
<dbReference type="eggNOG" id="COG3807">
    <property type="taxonomic scope" value="Bacteria"/>
</dbReference>
<feature type="signal peptide" evidence="1">
    <location>
        <begin position="1"/>
        <end position="29"/>
    </location>
</feature>
<reference evidence="4" key="1">
    <citation type="journal article" date="2004" name="Environ. Microbiol.">
        <title>The genome of Desulfotalea psychrophila, a sulfate-reducing bacterium from permanently cold Arctic sediments.</title>
        <authorList>
            <person name="Rabus R."/>
            <person name="Ruepp A."/>
            <person name="Frickey T."/>
            <person name="Rattei T."/>
            <person name="Fartmann B."/>
            <person name="Stark M."/>
            <person name="Bauer M."/>
            <person name="Zibat A."/>
            <person name="Lombardot T."/>
            <person name="Becker I."/>
            <person name="Amann J."/>
            <person name="Gellner K."/>
            <person name="Teeling H."/>
            <person name="Leuschner W.D."/>
            <person name="Gloeckner F.-O."/>
            <person name="Lupas A.N."/>
            <person name="Amann R."/>
            <person name="Klenk H.-P."/>
        </authorList>
    </citation>
    <scope>NUCLEOTIDE SEQUENCE [LARGE SCALE GENOMIC DNA]</scope>
    <source>
        <strain evidence="4">DSM 12343 / LSv54</strain>
    </source>
</reference>
<dbReference type="PROSITE" id="PS51257">
    <property type="entry name" value="PROKAR_LIPOPROTEIN"/>
    <property type="match status" value="1"/>
</dbReference>
<dbReference type="InterPro" id="IPR010466">
    <property type="entry name" value="DUF1058"/>
</dbReference>
<proteinExistence type="predicted"/>
<organism evidence="3 4">
    <name type="scientific">Desulfotalea psychrophila (strain LSv54 / DSM 12343)</name>
    <dbReference type="NCBI Taxonomy" id="177439"/>
    <lineage>
        <taxon>Bacteria</taxon>
        <taxon>Pseudomonadati</taxon>
        <taxon>Thermodesulfobacteriota</taxon>
        <taxon>Desulfobulbia</taxon>
        <taxon>Desulfobulbales</taxon>
        <taxon>Desulfocapsaceae</taxon>
        <taxon>Desulfotalea</taxon>
    </lineage>
</organism>
<accession>Q6AKX0</accession>
<protein>
    <recommendedName>
        <fullName evidence="2">SH3b domain-containing protein</fullName>
    </recommendedName>
</protein>
<dbReference type="InterPro" id="IPR003646">
    <property type="entry name" value="SH3-like_bac-type"/>
</dbReference>
<dbReference type="OrthoDB" id="5297720at2"/>
<feature type="domain" description="SH3b" evidence="2">
    <location>
        <begin position="92"/>
        <end position="156"/>
    </location>
</feature>
<dbReference type="Gene3D" id="2.30.30.40">
    <property type="entry name" value="SH3 Domains"/>
    <property type="match status" value="2"/>
</dbReference>
<keyword evidence="1" id="KW-0732">Signal</keyword>
<sequence length="156" mass="17748">MSRPIAKTKRTVILSLALFFLLFSLSCQAAQFVTIAKDGVNIRKGPTTKEEIVMELFEGWPLRVVNKKNDWYEVVDYEKDRGWVYAPLVRKNDTVIVNVKKTGNMRSGPGKNSPVIAEVERGVVLTRITVKDGWVKVKHSQGSVGWIYKTLLWPQK</sequence>
<evidence type="ECO:0000256" key="1">
    <source>
        <dbReference type="SAM" id="SignalP"/>
    </source>
</evidence>
<dbReference type="PROSITE" id="PS51781">
    <property type="entry name" value="SH3B"/>
    <property type="match status" value="1"/>
</dbReference>
<evidence type="ECO:0000259" key="2">
    <source>
        <dbReference type="PROSITE" id="PS51781"/>
    </source>
</evidence>
<dbReference type="EMBL" id="CR522870">
    <property type="protein sequence ID" value="CAG37005.1"/>
    <property type="molecule type" value="Genomic_DNA"/>
</dbReference>
<gene>
    <name evidence="3" type="ordered locus">DP2276</name>
</gene>
<dbReference type="PANTHER" id="PTHR34408">
    <property type="entry name" value="FAMILY PROTEIN, PUTATIVE-RELATED"/>
    <property type="match status" value="1"/>
</dbReference>
<dbReference type="KEGG" id="dps:DP2276"/>
<dbReference type="Proteomes" id="UP000000602">
    <property type="component" value="Chromosome"/>
</dbReference>
<evidence type="ECO:0000313" key="3">
    <source>
        <dbReference type="EMBL" id="CAG37005.1"/>
    </source>
</evidence>